<dbReference type="OrthoDB" id="9812722at2"/>
<dbReference type="HOGENOM" id="CLU_105792_0_0_7"/>
<feature type="compositionally biased region" description="Polar residues" evidence="1">
    <location>
        <begin position="1"/>
        <end position="17"/>
    </location>
</feature>
<dbReference type="AlphaFoldDB" id="E4TX11"/>
<dbReference type="KEGG" id="sku:Sulku_1189"/>
<dbReference type="Proteomes" id="UP000008721">
    <property type="component" value="Chromosome"/>
</dbReference>
<keyword evidence="3" id="KW-1185">Reference proteome</keyword>
<gene>
    <name evidence="2" type="ordered locus">Sulku_1189</name>
</gene>
<dbReference type="EMBL" id="CP002355">
    <property type="protein sequence ID" value="ADR33852.1"/>
    <property type="molecule type" value="Genomic_DNA"/>
</dbReference>
<accession>E4TX11</accession>
<evidence type="ECO:0000256" key="1">
    <source>
        <dbReference type="SAM" id="MobiDB-lite"/>
    </source>
</evidence>
<reference evidence="2 3" key="1">
    <citation type="journal article" date="2012" name="Stand. Genomic Sci.">
        <title>Complete genome sequence of the sulfur compounds oxidizing chemolithoautotroph Sulfuricurvum kujiense type strain (YK-1(T)).</title>
        <authorList>
            <person name="Han C."/>
            <person name="Kotsyurbenko O."/>
            <person name="Chertkov O."/>
            <person name="Held B."/>
            <person name="Lapidus A."/>
            <person name="Nolan M."/>
            <person name="Lucas S."/>
            <person name="Hammon N."/>
            <person name="Deshpande S."/>
            <person name="Cheng J.F."/>
            <person name="Tapia R."/>
            <person name="Goodwin L.A."/>
            <person name="Pitluck S."/>
            <person name="Liolios K."/>
            <person name="Pagani I."/>
            <person name="Ivanova N."/>
            <person name="Mavromatis K."/>
            <person name="Mikhailova N."/>
            <person name="Pati A."/>
            <person name="Chen A."/>
            <person name="Palaniappan K."/>
            <person name="Land M."/>
            <person name="Hauser L."/>
            <person name="Chang Y.J."/>
            <person name="Jeffries C.D."/>
            <person name="Brambilla E.M."/>
            <person name="Rohde M."/>
            <person name="Spring S."/>
            <person name="Sikorski J."/>
            <person name="Goker M."/>
            <person name="Woyke T."/>
            <person name="Bristow J."/>
            <person name="Eisen J.A."/>
            <person name="Markowitz V."/>
            <person name="Hugenholtz P."/>
            <person name="Kyrpides N.C."/>
            <person name="Klenk H.P."/>
            <person name="Detter J.C."/>
        </authorList>
    </citation>
    <scope>NUCLEOTIDE SEQUENCE [LARGE SCALE GENOMIC DNA]</scope>
    <source>
        <strain evidence="3">ATCC BAA-921 / DSM 16994 / JCM 11577 / YK-1</strain>
    </source>
</reference>
<feature type="compositionally biased region" description="Basic and acidic residues" evidence="1">
    <location>
        <begin position="18"/>
        <end position="28"/>
    </location>
</feature>
<dbReference type="InterPro" id="IPR021973">
    <property type="entry name" value="SprA-related"/>
</dbReference>
<dbReference type="Pfam" id="PF12118">
    <property type="entry name" value="SprA-related"/>
    <property type="match status" value="1"/>
</dbReference>
<protein>
    <recommendedName>
        <fullName evidence="4">SprA-related family</fullName>
    </recommendedName>
</protein>
<feature type="region of interest" description="Disordered" evidence="1">
    <location>
        <begin position="1"/>
        <end position="34"/>
    </location>
</feature>
<evidence type="ECO:0000313" key="2">
    <source>
        <dbReference type="EMBL" id="ADR33852.1"/>
    </source>
</evidence>
<dbReference type="STRING" id="709032.Sulku_1189"/>
<evidence type="ECO:0008006" key="4">
    <source>
        <dbReference type="Google" id="ProtNLM"/>
    </source>
</evidence>
<name>E4TX11_SULKY</name>
<evidence type="ECO:0000313" key="3">
    <source>
        <dbReference type="Proteomes" id="UP000008721"/>
    </source>
</evidence>
<organism evidence="2 3">
    <name type="scientific">Sulfuricurvum kujiense (strain ATCC BAA-921 / DSM 16994 / JCM 11577 / YK-1)</name>
    <dbReference type="NCBI Taxonomy" id="709032"/>
    <lineage>
        <taxon>Bacteria</taxon>
        <taxon>Pseudomonadati</taxon>
        <taxon>Campylobacterota</taxon>
        <taxon>Epsilonproteobacteria</taxon>
        <taxon>Campylobacterales</taxon>
        <taxon>Sulfurimonadaceae</taxon>
        <taxon>Sulfuricurvum</taxon>
    </lineage>
</organism>
<dbReference type="eggNOG" id="COG3064">
    <property type="taxonomic scope" value="Bacteria"/>
</dbReference>
<dbReference type="RefSeq" id="WP_013460049.1">
    <property type="nucleotide sequence ID" value="NC_014762.1"/>
</dbReference>
<sequence length="174" mass="18270">MNIQVSPSHYQYSSYTSNHDKPSKEPATPEKSPSYQALISELASSDTKVRAHEAAHVAAGGGIVSGGANFSYTKGPDGKMYATAGEVPIDTSEGKTPEETIRKARQIVAAAMAPSDPSPQDYRVAASAAVMEMRGHLEQSKKIQDTLNGQKAYNAIASSDTPPAEASSSVPSQS</sequence>
<proteinExistence type="predicted"/>